<comment type="caution">
    <text evidence="1">The sequence shown here is derived from an EMBL/GenBank/DDBJ whole genome shotgun (WGS) entry which is preliminary data.</text>
</comment>
<dbReference type="EMBL" id="JAOWLY010000013">
    <property type="protein sequence ID" value="MDG4984778.1"/>
    <property type="molecule type" value="Genomic_DNA"/>
</dbReference>
<protein>
    <submittedName>
        <fullName evidence="1">Ribbon-helix-helix protein, CopG family</fullName>
    </submittedName>
</protein>
<sequence length="84" mass="9845">MEIKIRYLQSTELAKIDRIAKKIGVSREEFLRRIIRKEIASAGEFLELDSENKIRKALAYQLKESNDLNRILIQQIEELKNGTN</sequence>
<accession>A0A9X4NIM6</accession>
<reference evidence="1" key="1">
    <citation type="submission" date="2022-10" db="EMBL/GenBank/DDBJ databases">
        <authorList>
            <person name="Turner M.S."/>
            <person name="Huang W."/>
        </authorList>
    </citation>
    <scope>NUCLEOTIDE SEQUENCE</scope>
    <source>
        <strain evidence="1">3</strain>
    </source>
</reference>
<evidence type="ECO:0000313" key="1">
    <source>
        <dbReference type="EMBL" id="MDG4984778.1"/>
    </source>
</evidence>
<proteinExistence type="predicted"/>
<reference evidence="1" key="2">
    <citation type="journal article" date="2023" name="Food Microbiol.">
        <title>Evaluation of the fermentation potential of lactic acid bacteria isolated from herbs, fruits and vegetables as starter cultures in nut-based milk alternatives.</title>
        <authorList>
            <person name="Huang W."/>
            <person name="Dong A."/>
            <person name="Pham H.T."/>
            <person name="Zhou C."/>
            <person name="Huo Z."/>
            <person name="Watjen A.P."/>
            <person name="Prakash S."/>
            <person name="Bang-Berthelsen C.H."/>
            <person name="Turner M.S."/>
        </authorList>
    </citation>
    <scope>NUCLEOTIDE SEQUENCE</scope>
    <source>
        <strain evidence="1">3</strain>
    </source>
</reference>
<dbReference type="AlphaFoldDB" id="A0A9X4NIM6"/>
<dbReference type="GO" id="GO:0006355">
    <property type="term" value="P:regulation of DNA-templated transcription"/>
    <property type="evidence" value="ECO:0007669"/>
    <property type="project" value="InterPro"/>
</dbReference>
<dbReference type="Proteomes" id="UP001152614">
    <property type="component" value="Unassembled WGS sequence"/>
</dbReference>
<evidence type="ECO:0000313" key="2">
    <source>
        <dbReference type="Proteomes" id="UP001152614"/>
    </source>
</evidence>
<gene>
    <name evidence="1" type="ORF">OGZ51_11540</name>
</gene>
<dbReference type="InterPro" id="IPR013321">
    <property type="entry name" value="Arc_rbn_hlx_hlx"/>
</dbReference>
<dbReference type="Gene3D" id="1.10.1220.10">
    <property type="entry name" value="Met repressor-like"/>
    <property type="match status" value="1"/>
</dbReference>
<name>A0A9X4NIM6_9LACT</name>
<organism evidence="1 2">
    <name type="scientific">Lactococcus lactis</name>
    <dbReference type="NCBI Taxonomy" id="1358"/>
    <lineage>
        <taxon>Bacteria</taxon>
        <taxon>Bacillati</taxon>
        <taxon>Bacillota</taxon>
        <taxon>Bacilli</taxon>
        <taxon>Lactobacillales</taxon>
        <taxon>Streptococcaceae</taxon>
        <taxon>Lactococcus</taxon>
    </lineage>
</organism>
<dbReference type="RefSeq" id="WP_201179627.1">
    <property type="nucleotide sequence ID" value="NZ_CP117409.1"/>
</dbReference>